<protein>
    <recommendedName>
        <fullName evidence="3">SDR family oxidoreductase</fullName>
    </recommendedName>
</protein>
<gene>
    <name evidence="1" type="ORF">OMP40_28440</name>
</gene>
<dbReference type="AlphaFoldDB" id="A0A9X4QV09"/>
<comment type="caution">
    <text evidence="1">The sequence shown here is derived from an EMBL/GenBank/DDBJ whole genome shotgun (WGS) entry which is preliminary data.</text>
</comment>
<sequence>MLRHSAEQGEADDIGGVVAALCSPEMGWVITQRIEASGGMLL</sequence>
<dbReference type="Proteomes" id="UP001153404">
    <property type="component" value="Unassembled WGS sequence"/>
</dbReference>
<organism evidence="1 2">
    <name type="scientific">Cohnella rhizosphaerae</name>
    <dbReference type="NCBI Taxonomy" id="1457232"/>
    <lineage>
        <taxon>Bacteria</taxon>
        <taxon>Bacillati</taxon>
        <taxon>Bacillota</taxon>
        <taxon>Bacilli</taxon>
        <taxon>Bacillales</taxon>
        <taxon>Paenibacillaceae</taxon>
        <taxon>Cohnella</taxon>
    </lineage>
</organism>
<name>A0A9X4QV09_9BACL</name>
<evidence type="ECO:0000313" key="2">
    <source>
        <dbReference type="Proteomes" id="UP001153404"/>
    </source>
</evidence>
<dbReference type="EMBL" id="JAPDIA010000008">
    <property type="protein sequence ID" value="MDG0812816.1"/>
    <property type="molecule type" value="Genomic_DNA"/>
</dbReference>
<keyword evidence="2" id="KW-1185">Reference proteome</keyword>
<proteinExistence type="predicted"/>
<reference evidence="1" key="1">
    <citation type="submission" date="2022-10" db="EMBL/GenBank/DDBJ databases">
        <title>Comparative genomic analysis of Cohnella hashimotonis sp. nov., isolated from the International Space Station.</title>
        <authorList>
            <person name="Simpson A."/>
            <person name="Venkateswaran K."/>
        </authorList>
    </citation>
    <scope>NUCLEOTIDE SEQUENCE</scope>
    <source>
        <strain evidence="1">DSM 28161</strain>
    </source>
</reference>
<dbReference type="RefSeq" id="WP_277536355.1">
    <property type="nucleotide sequence ID" value="NZ_JAPDIA010000008.1"/>
</dbReference>
<accession>A0A9X4QV09</accession>
<evidence type="ECO:0008006" key="3">
    <source>
        <dbReference type="Google" id="ProtNLM"/>
    </source>
</evidence>
<evidence type="ECO:0000313" key="1">
    <source>
        <dbReference type="EMBL" id="MDG0812816.1"/>
    </source>
</evidence>